<evidence type="ECO:0000256" key="2">
    <source>
        <dbReference type="ARBA" id="ARBA00022630"/>
    </source>
</evidence>
<dbReference type="EMBL" id="CADCUO010000201">
    <property type="protein sequence ID" value="CAA9412549.1"/>
    <property type="molecule type" value="Genomic_DNA"/>
</dbReference>
<accession>A0A6N3IXE2</accession>
<dbReference type="Pfam" id="PF21274">
    <property type="entry name" value="Rng_hyd_C"/>
    <property type="match status" value="1"/>
</dbReference>
<dbReference type="EC" id="1.14.13.1" evidence="5"/>
<keyword evidence="5" id="KW-0560">Oxidoreductase</keyword>
<organism evidence="5">
    <name type="scientific">uncultured Propionibacteriaceae bacterium</name>
    <dbReference type="NCBI Taxonomy" id="257457"/>
    <lineage>
        <taxon>Bacteria</taxon>
        <taxon>Bacillati</taxon>
        <taxon>Actinomycetota</taxon>
        <taxon>Actinomycetes</taxon>
        <taxon>Propionibacteriales</taxon>
        <taxon>Propionibacteriaceae</taxon>
        <taxon>environmental samples</taxon>
    </lineage>
</organism>
<reference evidence="5" key="1">
    <citation type="submission" date="2020-02" db="EMBL/GenBank/DDBJ databases">
        <authorList>
            <person name="Meier V. D."/>
        </authorList>
    </citation>
    <scope>NUCLEOTIDE SEQUENCE</scope>
    <source>
        <strain evidence="5">AVDCRST_MAG75</strain>
    </source>
</reference>
<protein>
    <submittedName>
        <fullName evidence="5">Salicylate hydroxylase</fullName>
        <ecNumber evidence="5">1.14.13.1</ecNumber>
    </submittedName>
</protein>
<evidence type="ECO:0000313" key="5">
    <source>
        <dbReference type="EMBL" id="CAA9412549.1"/>
    </source>
</evidence>
<dbReference type="PRINTS" id="PR00420">
    <property type="entry name" value="RNGMNOXGNASE"/>
</dbReference>
<gene>
    <name evidence="5" type="ORF">AVDCRST_MAG75-2849</name>
</gene>
<keyword evidence="2" id="KW-0285">Flavoprotein</keyword>
<dbReference type="Pfam" id="PF01494">
    <property type="entry name" value="FAD_binding_3"/>
    <property type="match status" value="1"/>
</dbReference>
<dbReference type="InterPro" id="IPR002938">
    <property type="entry name" value="FAD-bd"/>
</dbReference>
<dbReference type="PANTHER" id="PTHR43004:SF19">
    <property type="entry name" value="BINDING MONOOXYGENASE, PUTATIVE (JCVI)-RELATED"/>
    <property type="match status" value="1"/>
</dbReference>
<dbReference type="GO" id="GO:0071949">
    <property type="term" value="F:FAD binding"/>
    <property type="evidence" value="ECO:0007669"/>
    <property type="project" value="InterPro"/>
</dbReference>
<dbReference type="SUPFAM" id="SSF51905">
    <property type="entry name" value="FAD/NAD(P)-binding domain"/>
    <property type="match status" value="1"/>
</dbReference>
<sequence>MSDVLVAGAGPTGLTLACDLLASGVSVRVVDAAPGPARTSRALGLQPRGGEVLDRAGALADVDQWSIPLRKVAIDLGGRSAAVLQVGRRTALVTRPARLVSQAEVEAGLRRRLAQLGQTEEWNLGVVRAGQGEDQVTVGLSDGSTARCAWLVGCDGAHSRVRKLAGIGFPGVQIIERFLLADVHADLPAPRDSASVWLHGDQILAAFPLPGLDLWRLMAPAPPGTPEGLKSAAIVDLLSARLSERAGWPSSRIVATEWTSVFKIQRRLADRYREGRILLAGDAAHIHSPLGGQGMNTGLGDAENLAWKLALVASHRAEPSLLDSYELERRPIAADVLSSTSALTRMVVGESTLARVLRDRLFVPLLHRPAVQRRIWEHASQLKVTYRCGPLAGNTWTRFRTRPQAGDRVPDWSCRHGDGTVTRLHAELGSRWVLLTPSSPPMGATQALMQCSELVRRRLGADLVTVLTTDRLDRNSAMLVRPDGHLGWRGAPSASSVDRWLTRVLGVDPTSQPAAETPINAGPLS</sequence>
<dbReference type="AlphaFoldDB" id="A0A6N3IXE2"/>
<dbReference type="InterPro" id="IPR050641">
    <property type="entry name" value="RIFMO-like"/>
</dbReference>
<dbReference type="InterPro" id="IPR036188">
    <property type="entry name" value="FAD/NAD-bd_sf"/>
</dbReference>
<dbReference type="Gene3D" id="3.40.30.120">
    <property type="match status" value="1"/>
</dbReference>
<evidence type="ECO:0000259" key="4">
    <source>
        <dbReference type="Pfam" id="PF01494"/>
    </source>
</evidence>
<keyword evidence="3" id="KW-0274">FAD</keyword>
<evidence type="ECO:0000256" key="1">
    <source>
        <dbReference type="ARBA" id="ARBA00001974"/>
    </source>
</evidence>
<feature type="domain" description="FAD-binding" evidence="4">
    <location>
        <begin position="2"/>
        <end position="338"/>
    </location>
</feature>
<dbReference type="GO" id="GO:0018658">
    <property type="term" value="F:salicylate 1-monooxygenase activity"/>
    <property type="evidence" value="ECO:0007669"/>
    <property type="project" value="UniProtKB-EC"/>
</dbReference>
<dbReference type="PANTHER" id="PTHR43004">
    <property type="entry name" value="TRK SYSTEM POTASSIUM UPTAKE PROTEIN"/>
    <property type="match status" value="1"/>
</dbReference>
<dbReference type="Gene3D" id="3.30.70.2450">
    <property type="match status" value="1"/>
</dbReference>
<evidence type="ECO:0000256" key="3">
    <source>
        <dbReference type="ARBA" id="ARBA00022827"/>
    </source>
</evidence>
<proteinExistence type="predicted"/>
<comment type="cofactor">
    <cofactor evidence="1">
        <name>FAD</name>
        <dbReference type="ChEBI" id="CHEBI:57692"/>
    </cofactor>
</comment>
<name>A0A6N3IXE2_9ACTN</name>
<dbReference type="Gene3D" id="3.50.50.60">
    <property type="entry name" value="FAD/NAD(P)-binding domain"/>
    <property type="match status" value="1"/>
</dbReference>